<sequence>MQKEELLHLHMLLVHIRKYYESTTGEDVPTGQYNALHISPVHIHKNKITHKKAILTLGGELIHHIREHHNPYIEYHADFQSERIATEH</sequence>
<dbReference type="PANTHER" id="PTHR42203">
    <property type="entry name" value="UPF0058 PROTEIN MJ1205"/>
    <property type="match status" value="1"/>
</dbReference>
<dbReference type="Gene3D" id="1.20.1270.110">
    <property type="entry name" value="Uncharacterised protein family UPF0058"/>
    <property type="match status" value="1"/>
</dbReference>
<accession>A0A9E4ZKD6</accession>
<dbReference type="InterPro" id="IPR002753">
    <property type="entry name" value="UPF0058"/>
</dbReference>
<dbReference type="EMBL" id="VHLL01000002">
    <property type="protein sequence ID" value="MCT8336967.1"/>
    <property type="molecule type" value="Genomic_DNA"/>
</dbReference>
<proteinExistence type="predicted"/>
<dbReference type="Proteomes" id="UP001065682">
    <property type="component" value="Unassembled WGS sequence"/>
</dbReference>
<reference evidence="1" key="1">
    <citation type="submission" date="2019-06" db="EMBL/GenBank/DDBJ databases">
        <title>Methanoculleus strain from Tamsui River, Taipei, Taiwan.</title>
        <authorList>
            <person name="You Y.-T."/>
            <person name="Chen S.-C."/>
            <person name="Lai S.-J."/>
            <person name="Lee Y.-C."/>
            <person name="Lai M.-C."/>
        </authorList>
    </citation>
    <scope>NUCLEOTIDE SEQUENCE</scope>
    <source>
        <strain evidence="1">Afa-1</strain>
    </source>
</reference>
<evidence type="ECO:0000313" key="2">
    <source>
        <dbReference type="Proteomes" id="UP001065682"/>
    </source>
</evidence>
<keyword evidence="2" id="KW-1185">Reference proteome</keyword>
<organism evidence="1 2">
    <name type="scientific">Methanoculleus formosensis</name>
    <dbReference type="NCBI Taxonomy" id="2590886"/>
    <lineage>
        <taxon>Archaea</taxon>
        <taxon>Methanobacteriati</taxon>
        <taxon>Methanobacteriota</taxon>
        <taxon>Stenosarchaea group</taxon>
        <taxon>Methanomicrobia</taxon>
        <taxon>Methanomicrobiales</taxon>
        <taxon>Methanomicrobiaceae</taxon>
        <taxon>Methanoculleus</taxon>
    </lineage>
</organism>
<dbReference type="SUPFAM" id="SSF140371">
    <property type="entry name" value="Vng1086c-like"/>
    <property type="match status" value="1"/>
</dbReference>
<evidence type="ECO:0000313" key="1">
    <source>
        <dbReference type="EMBL" id="MCT8336967.1"/>
    </source>
</evidence>
<evidence type="ECO:0008006" key="3">
    <source>
        <dbReference type="Google" id="ProtNLM"/>
    </source>
</evidence>
<comment type="caution">
    <text evidence="1">The sequence shown here is derived from an EMBL/GenBank/DDBJ whole genome shotgun (WGS) entry which is preliminary data.</text>
</comment>
<dbReference type="AlphaFoldDB" id="A0A9E4ZKD6"/>
<dbReference type="PANTHER" id="PTHR42203:SF2">
    <property type="entry name" value="UPF0058 PROTEIN MJ1205"/>
    <property type="match status" value="1"/>
</dbReference>
<dbReference type="InterPro" id="IPR036519">
    <property type="entry name" value="UPF0058_sf"/>
</dbReference>
<name>A0A9E4ZKD6_9EURY</name>
<dbReference type="RefSeq" id="WP_261597030.1">
    <property type="nucleotide sequence ID" value="NZ_VHLL01000002.1"/>
</dbReference>
<gene>
    <name evidence="1" type="ORF">FKB36_05520</name>
</gene>
<protein>
    <recommendedName>
        <fullName evidence="3">Metal-binding protein</fullName>
    </recommendedName>
</protein>
<dbReference type="Pfam" id="PF01893">
    <property type="entry name" value="UPF0058"/>
    <property type="match status" value="1"/>
</dbReference>